<feature type="compositionally biased region" description="Basic and acidic residues" evidence="1">
    <location>
        <begin position="25"/>
        <end position="35"/>
    </location>
</feature>
<comment type="caution">
    <text evidence="2">The sequence shown here is derived from an EMBL/GenBank/DDBJ whole genome shotgun (WGS) entry which is preliminary data.</text>
</comment>
<dbReference type="Proteomes" id="UP001156856">
    <property type="component" value="Unassembled WGS sequence"/>
</dbReference>
<keyword evidence="5" id="KW-1185">Reference proteome</keyword>
<feature type="region of interest" description="Disordered" evidence="1">
    <location>
        <begin position="1"/>
        <end position="67"/>
    </location>
</feature>
<evidence type="ECO:0000256" key="1">
    <source>
        <dbReference type="SAM" id="MobiDB-lite"/>
    </source>
</evidence>
<dbReference type="Proteomes" id="UP000321960">
    <property type="component" value="Unassembled WGS sequence"/>
</dbReference>
<reference evidence="2 4" key="3">
    <citation type="submission" date="2019-07" db="EMBL/GenBank/DDBJ databases">
        <title>Whole genome shotgun sequence of Methylobacterium oxalidis NBRC 107715.</title>
        <authorList>
            <person name="Hosoyama A."/>
            <person name="Uohara A."/>
            <person name="Ohji S."/>
            <person name="Ichikawa N."/>
        </authorList>
    </citation>
    <scope>NUCLEOTIDE SEQUENCE [LARGE SCALE GENOMIC DNA]</scope>
    <source>
        <strain evidence="2 4">NBRC 107715</strain>
    </source>
</reference>
<evidence type="ECO:0000313" key="3">
    <source>
        <dbReference type="EMBL" id="GLS65321.1"/>
    </source>
</evidence>
<protein>
    <submittedName>
        <fullName evidence="2">Uncharacterized protein</fullName>
    </submittedName>
</protein>
<evidence type="ECO:0000313" key="4">
    <source>
        <dbReference type="Proteomes" id="UP000321960"/>
    </source>
</evidence>
<sequence length="67" mass="7128">MAQQIQPDRPIWPSVPESGLPPLRAPRDAETDRARPAAPGLGRPLPSEPQGQSVRVAAPEGFGSFES</sequence>
<dbReference type="RefSeq" id="WP_147028385.1">
    <property type="nucleotide sequence ID" value="NZ_BJZU01000127.1"/>
</dbReference>
<dbReference type="AlphaFoldDB" id="A0A512JA91"/>
<evidence type="ECO:0000313" key="2">
    <source>
        <dbReference type="EMBL" id="GEP06878.1"/>
    </source>
</evidence>
<dbReference type="EMBL" id="BJZU01000127">
    <property type="protein sequence ID" value="GEP06878.1"/>
    <property type="molecule type" value="Genomic_DNA"/>
</dbReference>
<organism evidence="2 4">
    <name type="scientific">Methylobacterium oxalidis</name>
    <dbReference type="NCBI Taxonomy" id="944322"/>
    <lineage>
        <taxon>Bacteria</taxon>
        <taxon>Pseudomonadati</taxon>
        <taxon>Pseudomonadota</taxon>
        <taxon>Alphaproteobacteria</taxon>
        <taxon>Hyphomicrobiales</taxon>
        <taxon>Methylobacteriaceae</taxon>
        <taxon>Methylobacterium</taxon>
    </lineage>
</organism>
<reference evidence="5" key="2">
    <citation type="journal article" date="2019" name="Int. J. Syst. Evol. Microbiol.">
        <title>The Global Catalogue of Microorganisms (GCM) 10K type strain sequencing project: providing services to taxonomists for standard genome sequencing and annotation.</title>
        <authorList>
            <consortium name="The Broad Institute Genomics Platform"/>
            <consortium name="The Broad Institute Genome Sequencing Center for Infectious Disease"/>
            <person name="Wu L."/>
            <person name="Ma J."/>
        </authorList>
    </citation>
    <scope>NUCLEOTIDE SEQUENCE [LARGE SCALE GENOMIC DNA]</scope>
    <source>
        <strain evidence="5">NBRC 107715</strain>
    </source>
</reference>
<reference evidence="3" key="4">
    <citation type="submission" date="2023-01" db="EMBL/GenBank/DDBJ databases">
        <title>Draft genome sequence of Methylobacterium oxalidis strain NBRC 107715.</title>
        <authorList>
            <person name="Sun Q."/>
            <person name="Mori K."/>
        </authorList>
    </citation>
    <scope>NUCLEOTIDE SEQUENCE</scope>
    <source>
        <strain evidence="3">NBRC 107715</strain>
    </source>
</reference>
<reference evidence="3" key="1">
    <citation type="journal article" date="2014" name="Int. J. Syst. Evol. Microbiol.">
        <title>Complete genome of a new Firmicutes species belonging to the dominant human colonic microbiota ('Ruminococcus bicirculans') reveals two chromosomes and a selective capacity to utilize plant glucans.</title>
        <authorList>
            <consortium name="NISC Comparative Sequencing Program"/>
            <person name="Wegmann U."/>
            <person name="Louis P."/>
            <person name="Goesmann A."/>
            <person name="Henrissat B."/>
            <person name="Duncan S.H."/>
            <person name="Flint H.J."/>
        </authorList>
    </citation>
    <scope>NUCLEOTIDE SEQUENCE</scope>
    <source>
        <strain evidence="3">NBRC 107715</strain>
    </source>
</reference>
<dbReference type="EMBL" id="BSPK01000068">
    <property type="protein sequence ID" value="GLS65321.1"/>
    <property type="molecule type" value="Genomic_DNA"/>
</dbReference>
<accession>A0A512JA91</accession>
<evidence type="ECO:0000313" key="5">
    <source>
        <dbReference type="Proteomes" id="UP001156856"/>
    </source>
</evidence>
<gene>
    <name evidence="3" type="ORF">GCM10007888_37030</name>
    <name evidence="2" type="ORF">MOX02_49160</name>
</gene>
<name>A0A512JA91_9HYPH</name>
<dbReference type="OrthoDB" id="8005566at2"/>
<proteinExistence type="predicted"/>